<dbReference type="EMBL" id="PKPP01007261">
    <property type="protein sequence ID" value="PWA53900.1"/>
    <property type="molecule type" value="Genomic_DNA"/>
</dbReference>
<dbReference type="GO" id="GO:0003964">
    <property type="term" value="F:RNA-directed DNA polymerase activity"/>
    <property type="evidence" value="ECO:0007669"/>
    <property type="project" value="UniProtKB-KW"/>
</dbReference>
<reference evidence="1 2" key="1">
    <citation type="journal article" date="2018" name="Mol. Plant">
        <title>The genome of Artemisia annua provides insight into the evolution of Asteraceae family and artemisinin biosynthesis.</title>
        <authorList>
            <person name="Shen Q."/>
            <person name="Zhang L."/>
            <person name="Liao Z."/>
            <person name="Wang S."/>
            <person name="Yan T."/>
            <person name="Shi P."/>
            <person name="Liu M."/>
            <person name="Fu X."/>
            <person name="Pan Q."/>
            <person name="Wang Y."/>
            <person name="Lv Z."/>
            <person name="Lu X."/>
            <person name="Zhang F."/>
            <person name="Jiang W."/>
            <person name="Ma Y."/>
            <person name="Chen M."/>
            <person name="Hao X."/>
            <person name="Li L."/>
            <person name="Tang Y."/>
            <person name="Lv G."/>
            <person name="Zhou Y."/>
            <person name="Sun X."/>
            <person name="Brodelius P.E."/>
            <person name="Rose J.K.C."/>
            <person name="Tang K."/>
        </authorList>
    </citation>
    <scope>NUCLEOTIDE SEQUENCE [LARGE SCALE GENOMIC DNA]</scope>
    <source>
        <strain evidence="2">cv. Huhao1</strain>
        <tissue evidence="1">Leaf</tissue>
    </source>
</reference>
<dbReference type="SUPFAM" id="SSF56219">
    <property type="entry name" value="DNase I-like"/>
    <property type="match status" value="1"/>
</dbReference>
<name>A0A2U1LY74_ARTAN</name>
<accession>A0A2U1LY74</accession>
<dbReference type="InterPro" id="IPR036691">
    <property type="entry name" value="Endo/exonu/phosph_ase_sf"/>
</dbReference>
<organism evidence="1 2">
    <name type="scientific">Artemisia annua</name>
    <name type="common">Sweet wormwood</name>
    <dbReference type="NCBI Taxonomy" id="35608"/>
    <lineage>
        <taxon>Eukaryota</taxon>
        <taxon>Viridiplantae</taxon>
        <taxon>Streptophyta</taxon>
        <taxon>Embryophyta</taxon>
        <taxon>Tracheophyta</taxon>
        <taxon>Spermatophyta</taxon>
        <taxon>Magnoliopsida</taxon>
        <taxon>eudicotyledons</taxon>
        <taxon>Gunneridae</taxon>
        <taxon>Pentapetalae</taxon>
        <taxon>asterids</taxon>
        <taxon>campanulids</taxon>
        <taxon>Asterales</taxon>
        <taxon>Asteraceae</taxon>
        <taxon>Asteroideae</taxon>
        <taxon>Anthemideae</taxon>
        <taxon>Artemisiinae</taxon>
        <taxon>Artemisia</taxon>
    </lineage>
</organism>
<dbReference type="PANTHER" id="PTHR33710">
    <property type="entry name" value="BNAC02G09200D PROTEIN"/>
    <property type="match status" value="1"/>
</dbReference>
<keyword evidence="1" id="KW-0808">Transferase</keyword>
<dbReference type="Gene3D" id="3.60.10.10">
    <property type="entry name" value="Endonuclease/exonuclease/phosphatase"/>
    <property type="match status" value="1"/>
</dbReference>
<dbReference type="AlphaFoldDB" id="A0A2U1LY74"/>
<keyword evidence="2" id="KW-1185">Reference proteome</keyword>
<dbReference type="OrthoDB" id="952894at2759"/>
<dbReference type="Proteomes" id="UP000245207">
    <property type="component" value="Unassembled WGS sequence"/>
</dbReference>
<protein>
    <submittedName>
        <fullName evidence="1">RNA-directed DNA polymerase, eukaryota</fullName>
    </submittedName>
</protein>
<gene>
    <name evidence="1" type="ORF">CTI12_AA440170</name>
</gene>
<proteinExistence type="predicted"/>
<keyword evidence="1" id="KW-0695">RNA-directed DNA polymerase</keyword>
<keyword evidence="1" id="KW-0548">Nucleotidyltransferase</keyword>
<dbReference type="PANTHER" id="PTHR33710:SF64">
    <property type="entry name" value="ENDONUCLEASE_EXONUCLEASE_PHOSPHATASE DOMAIN-CONTAINING PROTEIN"/>
    <property type="match status" value="1"/>
</dbReference>
<comment type="caution">
    <text evidence="1">The sequence shown here is derived from an EMBL/GenBank/DDBJ whole genome shotgun (WGS) entry which is preliminary data.</text>
</comment>
<evidence type="ECO:0000313" key="2">
    <source>
        <dbReference type="Proteomes" id="UP000245207"/>
    </source>
</evidence>
<evidence type="ECO:0000313" key="1">
    <source>
        <dbReference type="EMBL" id="PWA53900.1"/>
    </source>
</evidence>
<sequence>MGNETSDLDDCAFIQSLWGNQYCDFAVQKPQGVSGGIIAMWDVSLFKKYKVLDDGKGFIAIFGEWPNLGIDCLMLVVYAPQDASKKRSLWTRLRDLILHFHAMTIVLSDFNEVRSESEILSSIFCKSGAKAFNDFIIESDLVDLPMGGRKFTRINKFGTKLSKIDRILVSHHFVSLWPNAQLVALPRHLSDHCPLLLKSHSGVWPHSFQNFKLMASSW</sequence>